<dbReference type="InParanoid" id="A0A165GJ99"/>
<dbReference type="Proteomes" id="UP000076632">
    <property type="component" value="Unassembled WGS sequence"/>
</dbReference>
<evidence type="ECO:0000313" key="2">
    <source>
        <dbReference type="EMBL" id="KZF22256.1"/>
    </source>
</evidence>
<dbReference type="InterPro" id="IPR036249">
    <property type="entry name" value="Thioredoxin-like_sf"/>
</dbReference>
<dbReference type="PANTHER" id="PTHR33558:SF1">
    <property type="entry name" value="GLUTAREDOXIN-LIKE PROTEIN C5ORF63 HOMOLOG"/>
    <property type="match status" value="1"/>
</dbReference>
<sequence length="109" mass="12998">MRPSFRLLQHACRITMFSRENCGLCDKAKTVLSRVWDRRPFEYKEYDVMKHEDKGWKDLYEFDTPVIHIKASSEQEENPSLAGQARKLMHRFTEEEVEKAMDEAEKKKS</sequence>
<dbReference type="InterPro" id="IPR052565">
    <property type="entry name" value="Glutaredoxin-like_YDR286C"/>
</dbReference>
<accession>A0A165GJ99</accession>
<dbReference type="InterPro" id="IPR008554">
    <property type="entry name" value="Glutaredoxin-like"/>
</dbReference>
<dbReference type="EMBL" id="KV407459">
    <property type="protein sequence ID" value="KZF22256.1"/>
    <property type="molecule type" value="Genomic_DNA"/>
</dbReference>
<protein>
    <recommendedName>
        <fullName evidence="1">Glutaredoxin-like protein</fullName>
    </recommendedName>
</protein>
<dbReference type="GeneID" id="28900322"/>
<comment type="similarity">
    <text evidence="1">Belongs to the glutaredoxin family.</text>
</comment>
<keyword evidence="3" id="KW-1185">Reference proteome</keyword>
<dbReference type="PANTHER" id="PTHR33558">
    <property type="entry name" value="GLUTAREDOXIN-LIKE PROTEIN C5ORF63 HOMOLOG"/>
    <property type="match status" value="1"/>
</dbReference>
<evidence type="ECO:0000256" key="1">
    <source>
        <dbReference type="RuleBase" id="RU363082"/>
    </source>
</evidence>
<keyword evidence="1" id="KW-0813">Transport</keyword>
<dbReference type="Gene3D" id="3.40.30.10">
    <property type="entry name" value="Glutaredoxin"/>
    <property type="match status" value="1"/>
</dbReference>
<gene>
    <name evidence="2" type="ORF">L228DRAFT_268732</name>
</gene>
<dbReference type="RefSeq" id="XP_018187811.1">
    <property type="nucleotide sequence ID" value="XM_018335185.1"/>
</dbReference>
<reference evidence="2 3" key="1">
    <citation type="journal article" date="2016" name="Fungal Biol.">
        <title>The genome of Xylona heveae provides a window into fungal endophytism.</title>
        <authorList>
            <person name="Gazis R."/>
            <person name="Kuo A."/>
            <person name="Riley R."/>
            <person name="LaButti K."/>
            <person name="Lipzen A."/>
            <person name="Lin J."/>
            <person name="Amirebrahimi M."/>
            <person name="Hesse C.N."/>
            <person name="Spatafora J.W."/>
            <person name="Henrissat B."/>
            <person name="Hainaut M."/>
            <person name="Grigoriev I.V."/>
            <person name="Hibbett D.S."/>
        </authorList>
    </citation>
    <scope>NUCLEOTIDE SEQUENCE [LARGE SCALE GENOMIC DNA]</scope>
    <source>
        <strain evidence="2 3">TC161</strain>
    </source>
</reference>
<dbReference type="OMA" id="SDVWDKR"/>
<dbReference type="AlphaFoldDB" id="A0A165GJ99"/>
<dbReference type="OrthoDB" id="429967at2759"/>
<keyword evidence="1" id="KW-0249">Electron transport</keyword>
<name>A0A165GJ99_XYLHT</name>
<dbReference type="SUPFAM" id="SSF52833">
    <property type="entry name" value="Thioredoxin-like"/>
    <property type="match status" value="1"/>
</dbReference>
<proteinExistence type="inferred from homology"/>
<organism evidence="2 3">
    <name type="scientific">Xylona heveae (strain CBS 132557 / TC161)</name>
    <dbReference type="NCBI Taxonomy" id="1328760"/>
    <lineage>
        <taxon>Eukaryota</taxon>
        <taxon>Fungi</taxon>
        <taxon>Dikarya</taxon>
        <taxon>Ascomycota</taxon>
        <taxon>Pezizomycotina</taxon>
        <taxon>Xylonomycetes</taxon>
        <taxon>Xylonales</taxon>
        <taxon>Xylonaceae</taxon>
        <taxon>Xylona</taxon>
    </lineage>
</organism>
<evidence type="ECO:0000313" key="3">
    <source>
        <dbReference type="Proteomes" id="UP000076632"/>
    </source>
</evidence>
<dbReference type="Pfam" id="PF05768">
    <property type="entry name" value="Glrx-like"/>
    <property type="match status" value="1"/>
</dbReference>